<reference evidence="2 3" key="1">
    <citation type="submission" date="2019-03" db="EMBL/GenBank/DDBJ databases">
        <title>Genomic Encyclopedia of Type Strains, Phase IV (KMG-IV): sequencing the most valuable type-strain genomes for metagenomic binning, comparative biology and taxonomic classification.</title>
        <authorList>
            <person name="Goeker M."/>
        </authorList>
    </citation>
    <scope>NUCLEOTIDE SEQUENCE [LARGE SCALE GENOMIC DNA]</scope>
    <source>
        <strain evidence="2 3">DSM 24179</strain>
    </source>
</reference>
<dbReference type="InterPro" id="IPR025635">
    <property type="entry name" value="DUF4293"/>
</dbReference>
<dbReference type="Pfam" id="PF14126">
    <property type="entry name" value="DUF4293"/>
    <property type="match status" value="1"/>
</dbReference>
<keyword evidence="1" id="KW-0812">Transmembrane</keyword>
<accession>A0A4R2GJI8</accession>
<evidence type="ECO:0000256" key="1">
    <source>
        <dbReference type="SAM" id="Phobius"/>
    </source>
</evidence>
<dbReference type="OrthoDB" id="594989at2"/>
<proteinExistence type="predicted"/>
<feature type="transmembrane region" description="Helical" evidence="1">
    <location>
        <begin position="52"/>
        <end position="75"/>
    </location>
</feature>
<name>A0A4R2GJI8_9BACT</name>
<dbReference type="AlphaFoldDB" id="A0A4R2GJI8"/>
<feature type="transmembrane region" description="Helical" evidence="1">
    <location>
        <begin position="82"/>
        <end position="103"/>
    </location>
</feature>
<dbReference type="EMBL" id="SLWK01000004">
    <property type="protein sequence ID" value="TCO08899.1"/>
    <property type="molecule type" value="Genomic_DNA"/>
</dbReference>
<evidence type="ECO:0000313" key="2">
    <source>
        <dbReference type="EMBL" id="TCO08899.1"/>
    </source>
</evidence>
<keyword evidence="1" id="KW-1133">Transmembrane helix</keyword>
<comment type="caution">
    <text evidence="2">The sequence shown here is derived from an EMBL/GenBank/DDBJ whole genome shotgun (WGS) entry which is preliminary data.</text>
</comment>
<evidence type="ECO:0000313" key="3">
    <source>
        <dbReference type="Proteomes" id="UP000295221"/>
    </source>
</evidence>
<gene>
    <name evidence="2" type="ORF">EV194_104210</name>
</gene>
<protein>
    <submittedName>
        <fullName evidence="2">Uncharacterized protein DUF4293</fullName>
    </submittedName>
</protein>
<organism evidence="2 3">
    <name type="scientific">Natronoflexus pectinivorans</name>
    <dbReference type="NCBI Taxonomy" id="682526"/>
    <lineage>
        <taxon>Bacteria</taxon>
        <taxon>Pseudomonadati</taxon>
        <taxon>Bacteroidota</taxon>
        <taxon>Bacteroidia</taxon>
        <taxon>Marinilabiliales</taxon>
        <taxon>Marinilabiliaceae</taxon>
        <taxon>Natronoflexus</taxon>
    </lineage>
</organism>
<sequence>MIQRIQTVYLLIALTLTAILFFVNMAELASVTDNYILTFKGVTDITTSEMAISSLALALLITVTTVVILVSIFMFKNRILQIRICGLAIGLLIGISAMIYFVGKTSANELGAELAFKWPIIAPLISLIFIVMAMRAIGKDEALVRSLNRIR</sequence>
<feature type="transmembrane region" description="Helical" evidence="1">
    <location>
        <begin position="115"/>
        <end position="137"/>
    </location>
</feature>
<keyword evidence="3" id="KW-1185">Reference proteome</keyword>
<dbReference type="RefSeq" id="WP_132433471.1">
    <property type="nucleotide sequence ID" value="NZ_SLWK01000004.1"/>
</dbReference>
<dbReference type="Proteomes" id="UP000295221">
    <property type="component" value="Unassembled WGS sequence"/>
</dbReference>
<keyword evidence="1" id="KW-0472">Membrane</keyword>